<proteinExistence type="inferred from homology"/>
<dbReference type="PANTHER" id="PTHR13923">
    <property type="entry name" value="SEC31-RELATED PROTEIN"/>
    <property type="match status" value="1"/>
</dbReference>
<dbReference type="SMART" id="SM00320">
    <property type="entry name" value="WD40"/>
    <property type="match status" value="6"/>
</dbReference>
<dbReference type="Gene3D" id="2.130.10.10">
    <property type="entry name" value="YVTN repeat-like/Quinoprotein amine dehydrogenase"/>
    <property type="match status" value="1"/>
</dbReference>
<evidence type="ECO:0000256" key="2">
    <source>
        <dbReference type="ARBA" id="ARBA00004406"/>
    </source>
</evidence>
<dbReference type="FunFam" id="1.20.940.10:FF:000001">
    <property type="entry name" value="Protein transport protein Sec31A isoform A"/>
    <property type="match status" value="1"/>
</dbReference>
<evidence type="ECO:0000256" key="16">
    <source>
        <dbReference type="ARBA" id="ARBA00043112"/>
    </source>
</evidence>
<dbReference type="Pfam" id="PF00400">
    <property type="entry name" value="WD40"/>
    <property type="match status" value="2"/>
</dbReference>
<gene>
    <name evidence="20" type="ORF">UPYG_G00328300</name>
</gene>
<dbReference type="EMBL" id="JAGEUA010000010">
    <property type="protein sequence ID" value="KAL0964743.1"/>
    <property type="molecule type" value="Genomic_DNA"/>
</dbReference>
<evidence type="ECO:0000313" key="21">
    <source>
        <dbReference type="Proteomes" id="UP001557470"/>
    </source>
</evidence>
<keyword evidence="11" id="KW-0472">Membrane</keyword>
<dbReference type="GO" id="GO:0015031">
    <property type="term" value="P:protein transport"/>
    <property type="evidence" value="ECO:0007669"/>
    <property type="project" value="UniProtKB-KW"/>
</dbReference>
<evidence type="ECO:0000256" key="14">
    <source>
        <dbReference type="ARBA" id="ARBA00039468"/>
    </source>
</evidence>
<keyword evidence="5" id="KW-0963">Cytoplasm</keyword>
<sequence length="1316" mass="141345">MRLKEIQRTAHPAWSPAPHHPICLALGTSAQQLDASFNTTSALEIFELDFADPSLDMKLKGSLPTSNRLHSLVWVDFGAGEDGLGGRLIGGSENGTVTVYSPEAIVSSGADAILGQSDKHTGPVRALDFNPFQSNLLASGANDSEIYIWDLNSFSNPMTPGTKSQPVEDISVVSWNRQVQHILASANPSGKAVVWDLRKNEPIIKISDHSNRMHCSGMLWHPDVATQLVLASEDDRLPVIQVWDLRFATSPLKVLENHTRGLLSISWSEADSELLLSSAKDNRILCWNPNTGEVIYELPTTNQWCFDIQWCPRNPALLSAASFDGRISVYSVMGGSLEAQQQIRADKPSVHGPQISSSFDSMDPFGTGQMLPPLQHPQHTPQTTLVDPLKKPPKWVRRPVGASFAFGGKLVTFESPQPPVQSPQAAPVPRQVYVSQVTTETEFLQRSRELQAALQSGSFSDYCQAKIRNAPTDSEQDIWRFLLVNFEDEARVKFLKLLGFSKDELERKISTCLGKNLQLNGHGVDAHDLAEKMQLLSAQRSEECGETVESTKTQGSASPSDFFSQITPSETEPKTSFQIPVSTDTDGLICQALLVGNFEGAVALCLNDGRYAEAILLAISGGEELLQKTQRTYLDKKRSSISMLISSVVTQNWRDIVQSCELDNWKEALAALLTYSHPKQFAHLCDTLGSRLEGEGTEKRHLQACLCYICSGNVEKLVECWTLQRDCSSPLVLEDLVEKVMVLRKSIERLRNSEVEVNSPILADKLTQYAALLASQGSLATAMSYLPDTSEQGCIVMLRDRLFHAQGEPAATGQPCHPSPYNRGSVTGGQPATAPVQPLAPQKSQAPCTTFDQPFHPTTPPVMPVVGQPQPPTVFNPQGSPTAGPPPSYGGLPPSSHGPPSGGLPRTGLQPAYPQQPAAAPGFPPSQPQQSPMPAGLGAPGLSVFPPRHTLPASSLSGPPLPPSAPGGLPTMPSPGLPPSAFTPSLLHSGPMQPSQQQPGAPVSMYPPGGSHTHNQGPTPGPPSGPYSPMGPGYPQGGPGYPQGGPGYPQGGPGYPQGGPGYPQGGPGYPQGGPGYPQGGPGYPQGGPGAPAAKSFSAPSVAPPPTGYYPWLNTPLVDDDEGQDGWNDPPAVRGGSRKKKGLSENYTPPAPITAPVMGGFPMEVPQPPQALQGHDLNRAQQVPPGAPQEPNVQLLQTLPAERVEQREIPAEHVILKQTFDSLVQRCQLAAQDPQTKRKLDDASKRLGYLYDKLREQTLSNNILGGLHEISRCVAGQNYQRGLEVHTAVVTSSNFSEIQAFMPILKVVMTIANKLGV</sequence>
<comment type="subcellular location">
    <subcellularLocation>
        <location evidence="1">Cytoplasmic vesicle</location>
        <location evidence="1">COPII-coated vesicle membrane</location>
        <topology evidence="1">Peripheral membrane protein</topology>
        <orientation evidence="1">Cytoplasmic side</orientation>
    </subcellularLocation>
    <subcellularLocation>
        <location evidence="2">Endoplasmic reticulum membrane</location>
        <topology evidence="2">Peripheral membrane protein</topology>
    </subcellularLocation>
</comment>
<evidence type="ECO:0000256" key="6">
    <source>
        <dbReference type="ARBA" id="ARBA00022574"/>
    </source>
</evidence>
<evidence type="ECO:0000256" key="10">
    <source>
        <dbReference type="ARBA" id="ARBA00022927"/>
    </source>
</evidence>
<feature type="compositionally biased region" description="Pro residues" evidence="18">
    <location>
        <begin position="857"/>
        <end position="874"/>
    </location>
</feature>
<dbReference type="SUPFAM" id="SSF50978">
    <property type="entry name" value="WD40 repeat-like"/>
    <property type="match status" value="1"/>
</dbReference>
<keyword evidence="12" id="KW-0968">Cytoplasmic vesicle</keyword>
<feature type="repeat" description="WD" evidence="17">
    <location>
        <begin position="117"/>
        <end position="159"/>
    </location>
</feature>
<comment type="function">
    <text evidence="13">Component of the coat protein complex II (COPII) which promotes the formation of transport vesicles from the endoplasmic reticulum (ER). The coat has two main functions, the physical deformation of the endoplasmic reticulum membrane into vesicles and the selection of cargo molecules.</text>
</comment>
<keyword evidence="9" id="KW-0931">ER-Golgi transport</keyword>
<dbReference type="FunFam" id="2.130.10.10:FF:000009">
    <property type="entry name" value="Protein transport protein Sec31A isoform A"/>
    <property type="match status" value="1"/>
</dbReference>
<evidence type="ECO:0000256" key="13">
    <source>
        <dbReference type="ARBA" id="ARBA00025471"/>
    </source>
</evidence>
<comment type="caution">
    <text evidence="20">The sequence shown here is derived from an EMBL/GenBank/DDBJ whole genome shotgun (WGS) entry which is preliminary data.</text>
</comment>
<evidence type="ECO:0000256" key="11">
    <source>
        <dbReference type="ARBA" id="ARBA00023136"/>
    </source>
</evidence>
<feature type="repeat" description="WD" evidence="17">
    <location>
        <begin position="255"/>
        <end position="297"/>
    </location>
</feature>
<keyword evidence="4" id="KW-0813">Transport</keyword>
<dbReference type="InterPro" id="IPR015943">
    <property type="entry name" value="WD40/YVTN_repeat-like_dom_sf"/>
</dbReference>
<dbReference type="GO" id="GO:0005789">
    <property type="term" value="C:endoplasmic reticulum membrane"/>
    <property type="evidence" value="ECO:0007669"/>
    <property type="project" value="UniProtKB-SubCell"/>
</dbReference>
<evidence type="ECO:0000256" key="4">
    <source>
        <dbReference type="ARBA" id="ARBA00022448"/>
    </source>
</evidence>
<keyword evidence="6 17" id="KW-0853">WD repeat</keyword>
<feature type="compositionally biased region" description="Low complexity" evidence="18">
    <location>
        <begin position="910"/>
        <end position="921"/>
    </location>
</feature>
<feature type="compositionally biased region" description="Gly residues" evidence="18">
    <location>
        <begin position="1034"/>
        <end position="1089"/>
    </location>
</feature>
<dbReference type="PROSITE" id="PS50082">
    <property type="entry name" value="WD_REPEATS_2"/>
    <property type="match status" value="2"/>
</dbReference>
<evidence type="ECO:0000256" key="18">
    <source>
        <dbReference type="SAM" id="MobiDB-lite"/>
    </source>
</evidence>
<keyword evidence="10" id="KW-0653">Protein transport</keyword>
<dbReference type="GO" id="GO:0012507">
    <property type="term" value="C:ER to Golgi transport vesicle membrane"/>
    <property type="evidence" value="ECO:0007669"/>
    <property type="project" value="UniProtKB-SubCell"/>
</dbReference>
<dbReference type="InterPro" id="IPR040251">
    <property type="entry name" value="SEC31-like"/>
</dbReference>
<feature type="compositionally biased region" description="Low complexity" evidence="18">
    <location>
        <begin position="989"/>
        <end position="1002"/>
    </location>
</feature>
<dbReference type="InterPro" id="IPR036322">
    <property type="entry name" value="WD40_repeat_dom_sf"/>
</dbReference>
<evidence type="ECO:0000313" key="20">
    <source>
        <dbReference type="EMBL" id="KAL0964743.1"/>
    </source>
</evidence>
<dbReference type="PROSITE" id="PS50294">
    <property type="entry name" value="WD_REPEATS_REGION"/>
    <property type="match status" value="1"/>
</dbReference>
<evidence type="ECO:0000256" key="1">
    <source>
        <dbReference type="ARBA" id="ARBA00004299"/>
    </source>
</evidence>
<keyword evidence="21" id="KW-1185">Reference proteome</keyword>
<dbReference type="PANTHER" id="PTHR13923:SF22">
    <property type="entry name" value="PROTEIN TRANSPORT PROTEIN SEC31B"/>
    <property type="match status" value="1"/>
</dbReference>
<evidence type="ECO:0000256" key="12">
    <source>
        <dbReference type="ARBA" id="ARBA00023329"/>
    </source>
</evidence>
<dbReference type="Gene3D" id="1.20.940.10">
    <property type="entry name" value="Functional domain of the splicing factor Prp18"/>
    <property type="match status" value="1"/>
</dbReference>
<dbReference type="InterPro" id="IPR001680">
    <property type="entry name" value="WD40_rpt"/>
</dbReference>
<accession>A0ABD0W645</accession>
<dbReference type="Proteomes" id="UP001557470">
    <property type="component" value="Unassembled WGS sequence"/>
</dbReference>
<feature type="compositionally biased region" description="Low complexity" evidence="18">
    <location>
        <begin position="889"/>
        <end position="899"/>
    </location>
</feature>
<dbReference type="InterPro" id="IPR024298">
    <property type="entry name" value="Sec16_Sec23-bd"/>
</dbReference>
<evidence type="ECO:0000256" key="7">
    <source>
        <dbReference type="ARBA" id="ARBA00022737"/>
    </source>
</evidence>
<feature type="region of interest" description="Disordered" evidence="18">
    <location>
        <begin position="809"/>
        <end position="1148"/>
    </location>
</feature>
<comment type="similarity">
    <text evidence="3">Belongs to the WD repeat SEC31 family.</text>
</comment>
<dbReference type="InterPro" id="IPR019775">
    <property type="entry name" value="WD40_repeat_CS"/>
</dbReference>
<keyword evidence="7" id="KW-0677">Repeat</keyword>
<feature type="compositionally biased region" description="Polar residues" evidence="18">
    <location>
        <begin position="842"/>
        <end position="852"/>
    </location>
</feature>
<dbReference type="PROSITE" id="PS00678">
    <property type="entry name" value="WD_REPEATS_1"/>
    <property type="match status" value="1"/>
</dbReference>
<dbReference type="GO" id="GO:0016192">
    <property type="term" value="P:vesicle-mediated transport"/>
    <property type="evidence" value="ECO:0007669"/>
    <property type="project" value="UniProtKB-KW"/>
</dbReference>
<evidence type="ECO:0000256" key="9">
    <source>
        <dbReference type="ARBA" id="ARBA00022892"/>
    </source>
</evidence>
<dbReference type="Gene3D" id="1.25.40.1030">
    <property type="match status" value="1"/>
</dbReference>
<dbReference type="Pfam" id="PF12931">
    <property type="entry name" value="TPR_Sec16"/>
    <property type="match status" value="1"/>
</dbReference>
<feature type="domain" description="Sec16 Sec23-binding" evidence="19">
    <location>
        <begin position="590"/>
        <end position="785"/>
    </location>
</feature>
<reference evidence="20 21" key="1">
    <citation type="submission" date="2024-06" db="EMBL/GenBank/DDBJ databases">
        <authorList>
            <person name="Pan Q."/>
            <person name="Wen M."/>
            <person name="Jouanno E."/>
            <person name="Zahm M."/>
            <person name="Klopp C."/>
            <person name="Cabau C."/>
            <person name="Louis A."/>
            <person name="Berthelot C."/>
            <person name="Parey E."/>
            <person name="Roest Crollius H."/>
            <person name="Montfort J."/>
            <person name="Robinson-Rechavi M."/>
            <person name="Bouchez O."/>
            <person name="Lampietro C."/>
            <person name="Lopez Roques C."/>
            <person name="Donnadieu C."/>
            <person name="Postlethwait J."/>
            <person name="Bobe J."/>
            <person name="Verreycken H."/>
            <person name="Guiguen Y."/>
        </authorList>
    </citation>
    <scope>NUCLEOTIDE SEQUENCE [LARGE SCALE GENOMIC DNA]</scope>
    <source>
        <strain evidence="20">Up_M1</strain>
        <tissue evidence="20">Testis</tissue>
    </source>
</reference>
<dbReference type="FunFam" id="1.25.40.1030:FF:000011">
    <property type="entry name" value="SEC31 homolog B, COPII coat complex component"/>
    <property type="match status" value="1"/>
</dbReference>
<evidence type="ECO:0000259" key="19">
    <source>
        <dbReference type="Pfam" id="PF12931"/>
    </source>
</evidence>
<organism evidence="20 21">
    <name type="scientific">Umbra pygmaea</name>
    <name type="common">Eastern mudminnow</name>
    <dbReference type="NCBI Taxonomy" id="75934"/>
    <lineage>
        <taxon>Eukaryota</taxon>
        <taxon>Metazoa</taxon>
        <taxon>Chordata</taxon>
        <taxon>Craniata</taxon>
        <taxon>Vertebrata</taxon>
        <taxon>Euteleostomi</taxon>
        <taxon>Actinopterygii</taxon>
        <taxon>Neopterygii</taxon>
        <taxon>Teleostei</taxon>
        <taxon>Protacanthopterygii</taxon>
        <taxon>Esociformes</taxon>
        <taxon>Umbridae</taxon>
        <taxon>Umbra</taxon>
    </lineage>
</organism>
<evidence type="ECO:0000256" key="8">
    <source>
        <dbReference type="ARBA" id="ARBA00022824"/>
    </source>
</evidence>
<evidence type="ECO:0000256" key="15">
    <source>
        <dbReference type="ARBA" id="ARBA00041470"/>
    </source>
</evidence>
<protein>
    <recommendedName>
        <fullName evidence="14">Protein transport protein Sec31A</fullName>
    </recommendedName>
    <alternativeName>
        <fullName evidence="16">SEC31-like protein 1</fullName>
    </alternativeName>
    <alternativeName>
        <fullName evidence="15">SEC31-related protein A</fullName>
    </alternativeName>
</protein>
<evidence type="ECO:0000256" key="3">
    <source>
        <dbReference type="ARBA" id="ARBA00009358"/>
    </source>
</evidence>
<evidence type="ECO:0000256" key="5">
    <source>
        <dbReference type="ARBA" id="ARBA00022490"/>
    </source>
</evidence>
<evidence type="ECO:0000256" key="17">
    <source>
        <dbReference type="PROSITE-ProRule" id="PRU00221"/>
    </source>
</evidence>
<keyword evidence="8" id="KW-0256">Endoplasmic reticulum</keyword>
<name>A0ABD0W645_UMBPY</name>